<evidence type="ECO:0000313" key="2">
    <source>
        <dbReference type="Proteomes" id="UP001595912"/>
    </source>
</evidence>
<keyword evidence="2" id="KW-1185">Reference proteome</keyword>
<gene>
    <name evidence="1" type="ORF">ACFPIJ_44770</name>
</gene>
<name>A0ABV9WBR2_9ACTN</name>
<sequence length="345" mass="37629">MGTSLAVIKLNERGEPEAGLDLPAGAVAGALAPLFGDAPDLTAPIAPDDCAELFHDGARLGSQWFLYGGPAGVQRVAVSVWDSDSAGPGADFRADCAPVLEVLRDLARTAGARVFLDGGDVTDAPLDRVLDLLAPGGPARKRRKPDHRAADEAAERYLREYLSAAGPRLAWLRDQAGGPLDFSRDSLVPLWQWAVTRFRPRPADAPADFVVADARNRYSVPRDADLPMWFGRTALQAPAHWDDESLAIIDALVYYLAECLLRAVPASHWEVGHGPSRSWVNEYQPVLSGFRHAGMSLPIELIGRVLILMSPVYRTFRPDLPDNGERVTPEDLRDCFDTIMSFREA</sequence>
<dbReference type="Proteomes" id="UP001595912">
    <property type="component" value="Unassembled WGS sequence"/>
</dbReference>
<dbReference type="EMBL" id="JBHSIU010000066">
    <property type="protein sequence ID" value="MFC5004930.1"/>
    <property type="molecule type" value="Genomic_DNA"/>
</dbReference>
<evidence type="ECO:0000313" key="1">
    <source>
        <dbReference type="EMBL" id="MFC5004930.1"/>
    </source>
</evidence>
<protein>
    <submittedName>
        <fullName evidence="1">Uncharacterized protein</fullName>
    </submittedName>
</protein>
<accession>A0ABV9WBR2</accession>
<dbReference type="RefSeq" id="WP_380125263.1">
    <property type="nucleotide sequence ID" value="NZ_JBHSIU010000066.1"/>
</dbReference>
<proteinExistence type="predicted"/>
<comment type="caution">
    <text evidence="1">The sequence shown here is derived from an EMBL/GenBank/DDBJ whole genome shotgun (WGS) entry which is preliminary data.</text>
</comment>
<organism evidence="1 2">
    <name type="scientific">Dactylosporangium cerinum</name>
    <dbReference type="NCBI Taxonomy" id="1434730"/>
    <lineage>
        <taxon>Bacteria</taxon>
        <taxon>Bacillati</taxon>
        <taxon>Actinomycetota</taxon>
        <taxon>Actinomycetes</taxon>
        <taxon>Micromonosporales</taxon>
        <taxon>Micromonosporaceae</taxon>
        <taxon>Dactylosporangium</taxon>
    </lineage>
</organism>
<reference evidence="2" key="1">
    <citation type="journal article" date="2019" name="Int. J. Syst. Evol. Microbiol.">
        <title>The Global Catalogue of Microorganisms (GCM) 10K type strain sequencing project: providing services to taxonomists for standard genome sequencing and annotation.</title>
        <authorList>
            <consortium name="The Broad Institute Genomics Platform"/>
            <consortium name="The Broad Institute Genome Sequencing Center for Infectious Disease"/>
            <person name="Wu L."/>
            <person name="Ma J."/>
        </authorList>
    </citation>
    <scope>NUCLEOTIDE SEQUENCE [LARGE SCALE GENOMIC DNA]</scope>
    <source>
        <strain evidence="2">CGMCC 4.7152</strain>
    </source>
</reference>